<reference evidence="1 2" key="1">
    <citation type="submission" date="2018-10" db="EMBL/GenBank/DDBJ databases">
        <title>Genomic Encyclopedia of Archaeal and Bacterial Type Strains, Phase II (KMG-II): from individual species to whole genera.</title>
        <authorList>
            <person name="Goeker M."/>
        </authorList>
    </citation>
    <scope>NUCLEOTIDE SEQUENCE [LARGE SCALE GENOMIC DNA]</scope>
    <source>
        <strain evidence="1 2">DSM 45657</strain>
    </source>
</reference>
<protein>
    <submittedName>
        <fullName evidence="1">Uncharacterized protein</fullName>
    </submittedName>
</protein>
<keyword evidence="2" id="KW-1185">Reference proteome</keyword>
<organism evidence="1 2">
    <name type="scientific">Actinokineospora cianjurensis</name>
    <dbReference type="NCBI Taxonomy" id="585224"/>
    <lineage>
        <taxon>Bacteria</taxon>
        <taxon>Bacillati</taxon>
        <taxon>Actinomycetota</taxon>
        <taxon>Actinomycetes</taxon>
        <taxon>Pseudonocardiales</taxon>
        <taxon>Pseudonocardiaceae</taxon>
        <taxon>Actinokineospora</taxon>
    </lineage>
</organism>
<comment type="caution">
    <text evidence="1">The sequence shown here is derived from an EMBL/GenBank/DDBJ whole genome shotgun (WGS) entry which is preliminary data.</text>
</comment>
<evidence type="ECO:0000313" key="1">
    <source>
        <dbReference type="EMBL" id="RLK55533.1"/>
    </source>
</evidence>
<name>A0A421B093_9PSEU</name>
<gene>
    <name evidence="1" type="ORF">CLV68_5021</name>
</gene>
<dbReference type="EMBL" id="RCDD01000004">
    <property type="protein sequence ID" value="RLK55533.1"/>
    <property type="molecule type" value="Genomic_DNA"/>
</dbReference>
<evidence type="ECO:0000313" key="2">
    <source>
        <dbReference type="Proteomes" id="UP000282454"/>
    </source>
</evidence>
<dbReference type="Proteomes" id="UP000282454">
    <property type="component" value="Unassembled WGS sequence"/>
</dbReference>
<accession>A0A421B093</accession>
<sequence length="43" mass="4765">MSCVLSPSTPVAGEWRVVRTRSGALRVALVLSRRRVKWGRGRG</sequence>
<proteinExistence type="predicted"/>
<dbReference type="AlphaFoldDB" id="A0A421B093"/>